<sequence length="734" mass="84190">MWSWSSRMNTAIRYNKNKVKDVVMVINGIFGYYERDESNQGQRIHLHSALRSCGQDQISMHKSQVPSHRLRHRYAVFFVPSKKGRRLILNGYSYYKHQEISLKVRWRCSMHGRGCRACAFTVEDELIYYKNCHNHPPTDDGSEEESDSEDDELEAPVLVPRVLRVLWETPVDEEEKVAKRAAPSSAPEDEDVQVAERAAPSSAASESYRPHNFLDFEWRSFPNPPIPPETRREPFRPTDCGPTIRVTDPYDIFTAIWDREFMEFVATETNLYAEEVAEKMMHTGELCLNSRIVDWKDTTADELYIYMAIILAMGVVIKSRTEDYWNTEMDIFCTPGFCVNMSLRRFQLLNKCLHFNSTTNMIGLNLSAPEAKLFKVQPVISHLNAKFSALYKMQQNIALDESLLQWKGRLDINQFIPNKAAAVGFKSYEICESATGYLWRFQIHAPKPRTPQAAQDEDPFTASTPALVLDLIKGLEHAGYTLWMDNFYNSPALARKLKSIGFDCVGTLRTNRKLVPVELTTLTKTSMRPGQIAGFTSGDVDAMVWRDQNRVATISTYHGNAVSTVDNTTKPIVIRDYNVCMGGVDKKDQMLATYPIERKRTRIWYKKLFRRLLNVSTLNAYIIHKKNATVKLPHRNFRRTLINTILEKHGKPAVMPTPAGKVVYTISRKGRPLLIYKGFTYYHRPGNSAKMRWYCSSQAGCRATLCTLDDEVVFEKNDHDHPPPVTVLSKTDKE</sequence>
<protein>
    <submittedName>
        <fullName evidence="1">Uncharacterized protein</fullName>
    </submittedName>
</protein>
<dbReference type="Proteomes" id="UP001064048">
    <property type="component" value="Chromosome 13"/>
</dbReference>
<organism evidence="1 2">
    <name type="scientific">Choristoneura fumiferana</name>
    <name type="common">Spruce budworm moth</name>
    <name type="synonym">Archips fumiferana</name>
    <dbReference type="NCBI Taxonomy" id="7141"/>
    <lineage>
        <taxon>Eukaryota</taxon>
        <taxon>Metazoa</taxon>
        <taxon>Ecdysozoa</taxon>
        <taxon>Arthropoda</taxon>
        <taxon>Hexapoda</taxon>
        <taxon>Insecta</taxon>
        <taxon>Pterygota</taxon>
        <taxon>Neoptera</taxon>
        <taxon>Endopterygota</taxon>
        <taxon>Lepidoptera</taxon>
        <taxon>Glossata</taxon>
        <taxon>Ditrysia</taxon>
        <taxon>Tortricoidea</taxon>
        <taxon>Tortricidae</taxon>
        <taxon>Tortricinae</taxon>
        <taxon>Choristoneura</taxon>
    </lineage>
</organism>
<dbReference type="EMBL" id="CM046113">
    <property type="protein sequence ID" value="KAI8421116.1"/>
    <property type="molecule type" value="Genomic_DNA"/>
</dbReference>
<accession>A0ACC0JAF7</accession>
<keyword evidence="2" id="KW-1185">Reference proteome</keyword>
<reference evidence="1 2" key="1">
    <citation type="journal article" date="2022" name="Genome Biol. Evol.">
        <title>The Spruce Budworm Genome: Reconstructing the Evolutionary History of Antifreeze Proteins.</title>
        <authorList>
            <person name="Beliveau C."/>
            <person name="Gagne P."/>
            <person name="Picq S."/>
            <person name="Vernygora O."/>
            <person name="Keeling C.I."/>
            <person name="Pinkney K."/>
            <person name="Doucet D."/>
            <person name="Wen F."/>
            <person name="Johnston J.S."/>
            <person name="Maaroufi H."/>
            <person name="Boyle B."/>
            <person name="Laroche J."/>
            <person name="Dewar K."/>
            <person name="Juretic N."/>
            <person name="Blackburn G."/>
            <person name="Nisole A."/>
            <person name="Brunet B."/>
            <person name="Brandao M."/>
            <person name="Lumley L."/>
            <person name="Duan J."/>
            <person name="Quan G."/>
            <person name="Lucarotti C.J."/>
            <person name="Roe A.D."/>
            <person name="Sperling F.A.H."/>
            <person name="Levesque R.C."/>
            <person name="Cusson M."/>
        </authorList>
    </citation>
    <scope>NUCLEOTIDE SEQUENCE [LARGE SCALE GENOMIC DNA]</scope>
    <source>
        <strain evidence="1">Glfc:IPQL:Cfum</strain>
    </source>
</reference>
<evidence type="ECO:0000313" key="2">
    <source>
        <dbReference type="Proteomes" id="UP001064048"/>
    </source>
</evidence>
<proteinExistence type="predicted"/>
<name>A0ACC0JAF7_CHOFU</name>
<evidence type="ECO:0000313" key="1">
    <source>
        <dbReference type="EMBL" id="KAI8421116.1"/>
    </source>
</evidence>
<comment type="caution">
    <text evidence="1">The sequence shown here is derived from an EMBL/GenBank/DDBJ whole genome shotgun (WGS) entry which is preliminary data.</text>
</comment>
<gene>
    <name evidence="1" type="ORF">MSG28_008209</name>
</gene>